<keyword evidence="5" id="KW-0812">Transmembrane</keyword>
<evidence type="ECO:0000256" key="3">
    <source>
        <dbReference type="ARBA" id="ARBA00009105"/>
    </source>
</evidence>
<dbReference type="PANTHER" id="PTHR31646">
    <property type="entry name" value="ALPHA-1,2-MANNOSYLTRANSFERASE MNN2"/>
    <property type="match status" value="1"/>
</dbReference>
<feature type="region of interest" description="Disordered" evidence="11">
    <location>
        <begin position="467"/>
        <end position="501"/>
    </location>
</feature>
<gene>
    <name evidence="12" type="ORF">BQ4739_LOCUS3347</name>
</gene>
<evidence type="ECO:0000256" key="1">
    <source>
        <dbReference type="ARBA" id="ARBA00004394"/>
    </source>
</evidence>
<dbReference type="SUPFAM" id="SSF53448">
    <property type="entry name" value="Nucleotide-diphospho-sugar transferases"/>
    <property type="match status" value="1"/>
</dbReference>
<dbReference type="GO" id="GO:0000139">
    <property type="term" value="C:Golgi membrane"/>
    <property type="evidence" value="ECO:0007669"/>
    <property type="project" value="UniProtKB-SubCell"/>
</dbReference>
<accession>A0A383VCU0</accession>
<dbReference type="GO" id="GO:0000026">
    <property type="term" value="F:alpha-1,2-mannosyltransferase activity"/>
    <property type="evidence" value="ECO:0007669"/>
    <property type="project" value="TreeGrafter"/>
</dbReference>
<keyword evidence="7" id="KW-1133">Transmembrane helix</keyword>
<keyword evidence="9" id="KW-0472">Membrane</keyword>
<keyword evidence="13" id="KW-1185">Reference proteome</keyword>
<comment type="similarity">
    <text evidence="3">Belongs to the MNN1/MNT family.</text>
</comment>
<evidence type="ECO:0000256" key="5">
    <source>
        <dbReference type="ARBA" id="ARBA00022692"/>
    </source>
</evidence>
<dbReference type="GO" id="GO:0046354">
    <property type="term" value="P:mannan biosynthetic process"/>
    <property type="evidence" value="ECO:0007669"/>
    <property type="project" value="TreeGrafter"/>
</dbReference>
<keyword evidence="4" id="KW-0808">Transferase</keyword>
<name>A0A383VCU0_TETOB</name>
<evidence type="ECO:0000313" key="13">
    <source>
        <dbReference type="Proteomes" id="UP000256970"/>
    </source>
</evidence>
<proteinExistence type="inferred from homology"/>
<evidence type="ECO:0000256" key="2">
    <source>
        <dbReference type="ARBA" id="ARBA00004606"/>
    </source>
</evidence>
<dbReference type="AlphaFoldDB" id="A0A383VCU0"/>
<dbReference type="Proteomes" id="UP000256970">
    <property type="component" value="Unassembled WGS sequence"/>
</dbReference>
<feature type="compositionally biased region" description="Low complexity" evidence="11">
    <location>
        <begin position="434"/>
        <end position="448"/>
    </location>
</feature>
<evidence type="ECO:0000313" key="12">
    <source>
        <dbReference type="EMBL" id="SZX62763.1"/>
    </source>
</evidence>
<evidence type="ECO:0000256" key="10">
    <source>
        <dbReference type="ARBA" id="ARBA00037847"/>
    </source>
</evidence>
<feature type="region of interest" description="Disordered" evidence="11">
    <location>
        <begin position="431"/>
        <end position="451"/>
    </location>
</feature>
<sequence length="660" mass="72664">MARKQALAEYLKGEAFQRYKEKQLQRFSQQGNQRGVLIVAGGRDMFANAAVSIMMLRRHLRSSLPVEIVHYGESELSKEVLPILQELNSSSSSEAAAKGWASGPVFVTDALQAAPLSQLAAHHKPLKEIRSFPAKVYALTYATRFQQVLLMDADSMPLIDPAILFDVPSFKQHGDLFWSDFWWNAWVNSTIYNILGGMQRAPWENKPDFRLVDSGQILFDRMRHAEVLEYLWLLNSHHEWVYKHMHGDKDTFLLAFAMAGRLRDFKQVPCFVRDALTDVPGHKHRYHHLGMVQSLPPGVLAAAVARASRAGLASASMLLHGAANATAAAAAAAAADVAGSSEGLLLPRGSAKGAKPGSMPFLHIGVPVVFHRTSFNSKFFPDCLDKKKIADKYCQIQYVTVPMSNERSGYSLKPNMYAFNEDQVATDFYDNRCSSSSKKQPATPAAAAAHRRRALLRQQHSQWLQLAAAQSSSAAGNSSTHAAGHSVQPPPGEQLQQQHSWQRVAQPVLGAARQLAAAASQHWQQLQQHMAAAGSQLQSAARHMRLLQPPVTQQQPRADIRDAFDVSSSGSSQQRQSRQLMDAAAAAAAAQGSASLRGVALQRLALQQIGTPPEWQCESLQVGQSEMPIPALKVELFGHMAGVLQQSYEVFREVRERLKL</sequence>
<feature type="compositionally biased region" description="Low complexity" evidence="11">
    <location>
        <begin position="467"/>
        <end position="486"/>
    </location>
</feature>
<protein>
    <submittedName>
        <fullName evidence="12">Uncharacterized protein</fullName>
    </submittedName>
</protein>
<keyword evidence="8" id="KW-0333">Golgi apparatus</keyword>
<reference evidence="12 13" key="1">
    <citation type="submission" date="2016-10" db="EMBL/GenBank/DDBJ databases">
        <authorList>
            <person name="Cai Z."/>
        </authorList>
    </citation>
    <scope>NUCLEOTIDE SEQUENCE [LARGE SCALE GENOMIC DNA]</scope>
</reference>
<evidence type="ECO:0000256" key="7">
    <source>
        <dbReference type="ARBA" id="ARBA00022989"/>
    </source>
</evidence>
<keyword evidence="6" id="KW-0735">Signal-anchor</keyword>
<evidence type="ECO:0000256" key="8">
    <source>
        <dbReference type="ARBA" id="ARBA00023034"/>
    </source>
</evidence>
<evidence type="ECO:0000256" key="6">
    <source>
        <dbReference type="ARBA" id="ARBA00022968"/>
    </source>
</evidence>
<evidence type="ECO:0000256" key="4">
    <source>
        <dbReference type="ARBA" id="ARBA00022679"/>
    </source>
</evidence>
<evidence type="ECO:0000256" key="11">
    <source>
        <dbReference type="SAM" id="MobiDB-lite"/>
    </source>
</evidence>
<dbReference type="PANTHER" id="PTHR31646:SF1">
    <property type="entry name" value="ALPHA-1,2-MANNOSYLTRANSFERASE MNN2"/>
    <property type="match status" value="1"/>
</dbReference>
<dbReference type="InterPro" id="IPR022751">
    <property type="entry name" value="Alpha_mannosyltransferase"/>
</dbReference>
<dbReference type="STRING" id="3088.A0A383VCU0"/>
<dbReference type="EMBL" id="FNXT01000261">
    <property type="protein sequence ID" value="SZX62763.1"/>
    <property type="molecule type" value="Genomic_DNA"/>
</dbReference>
<dbReference type="Pfam" id="PF11051">
    <property type="entry name" value="Mannosyl_trans3"/>
    <property type="match status" value="2"/>
</dbReference>
<dbReference type="InterPro" id="IPR029044">
    <property type="entry name" value="Nucleotide-diphossugar_trans"/>
</dbReference>
<comment type="subcellular location">
    <subcellularLocation>
        <location evidence="10">Endomembrane system</location>
        <topology evidence="10">Single-pass membrane protein</topology>
    </subcellularLocation>
    <subcellularLocation>
        <location evidence="1">Golgi apparatus membrane</location>
    </subcellularLocation>
    <subcellularLocation>
        <location evidence="2">Membrane</location>
        <topology evidence="2">Single-pass type II membrane protein</topology>
    </subcellularLocation>
</comment>
<evidence type="ECO:0000256" key="9">
    <source>
        <dbReference type="ARBA" id="ARBA00023136"/>
    </source>
</evidence>
<organism evidence="12 13">
    <name type="scientific">Tetradesmus obliquus</name>
    <name type="common">Green alga</name>
    <name type="synonym">Acutodesmus obliquus</name>
    <dbReference type="NCBI Taxonomy" id="3088"/>
    <lineage>
        <taxon>Eukaryota</taxon>
        <taxon>Viridiplantae</taxon>
        <taxon>Chlorophyta</taxon>
        <taxon>core chlorophytes</taxon>
        <taxon>Chlorophyceae</taxon>
        <taxon>CS clade</taxon>
        <taxon>Sphaeropleales</taxon>
        <taxon>Scenedesmaceae</taxon>
        <taxon>Tetradesmus</taxon>
    </lineage>
</organism>